<dbReference type="RefSeq" id="WP_205100727.1">
    <property type="nucleotide sequence ID" value="NZ_CAJNAQ010000005.1"/>
</dbReference>
<name>A0A812F493_9ARCH</name>
<dbReference type="Pfam" id="PF01555">
    <property type="entry name" value="N6_N4_Mtase"/>
    <property type="match status" value="1"/>
</dbReference>
<evidence type="ECO:0000313" key="10">
    <source>
        <dbReference type="EMBL" id="CAE6502296.1"/>
    </source>
</evidence>
<dbReference type="InterPro" id="IPR029063">
    <property type="entry name" value="SAM-dependent_MTases_sf"/>
</dbReference>
<dbReference type="EMBL" id="CAJNAQ010000005">
    <property type="protein sequence ID" value="CAE6502296.1"/>
    <property type="molecule type" value="Genomic_DNA"/>
</dbReference>
<feature type="domain" description="DNA methylase N-4/N-6" evidence="9">
    <location>
        <begin position="11"/>
        <end position="84"/>
    </location>
</feature>
<dbReference type="Proteomes" id="UP000655759">
    <property type="component" value="Unassembled WGS sequence"/>
</dbReference>
<evidence type="ECO:0000256" key="7">
    <source>
        <dbReference type="ARBA" id="ARBA00023125"/>
    </source>
</evidence>
<evidence type="ECO:0000256" key="6">
    <source>
        <dbReference type="ARBA" id="ARBA00022747"/>
    </source>
</evidence>
<evidence type="ECO:0000256" key="4">
    <source>
        <dbReference type="ARBA" id="ARBA00022679"/>
    </source>
</evidence>
<keyword evidence="5" id="KW-0949">S-adenosyl-L-methionine</keyword>
<proteinExistence type="inferred from homology"/>
<dbReference type="GO" id="GO:0003677">
    <property type="term" value="F:DNA binding"/>
    <property type="evidence" value="ECO:0007669"/>
    <property type="project" value="UniProtKB-KW"/>
</dbReference>
<evidence type="ECO:0000256" key="2">
    <source>
        <dbReference type="ARBA" id="ARBA00012185"/>
    </source>
</evidence>
<dbReference type="GO" id="GO:0009307">
    <property type="term" value="P:DNA restriction-modification system"/>
    <property type="evidence" value="ECO:0007669"/>
    <property type="project" value="UniProtKB-KW"/>
</dbReference>
<keyword evidence="3 10" id="KW-0489">Methyltransferase</keyword>
<organism evidence="10 11">
    <name type="scientific">Candidatus Nitrosotenuis uzonensis</name>
    <dbReference type="NCBI Taxonomy" id="1407055"/>
    <lineage>
        <taxon>Archaea</taxon>
        <taxon>Nitrososphaerota</taxon>
        <taxon>Candidatus Nitrosotenuis</taxon>
    </lineage>
</organism>
<dbReference type="PROSITE" id="PS00093">
    <property type="entry name" value="N4_MTASE"/>
    <property type="match status" value="1"/>
</dbReference>
<dbReference type="EC" id="2.1.1.113" evidence="2"/>
<evidence type="ECO:0000256" key="5">
    <source>
        <dbReference type="ARBA" id="ARBA00022691"/>
    </source>
</evidence>
<comment type="caution">
    <text evidence="10">The sequence shown here is derived from an EMBL/GenBank/DDBJ whole genome shotgun (WGS) entry which is preliminary data.</text>
</comment>
<keyword evidence="7" id="KW-0238">DNA-binding</keyword>
<dbReference type="InterPro" id="IPR017985">
    <property type="entry name" value="MeTrfase_CN4_CS"/>
</dbReference>
<gene>
    <name evidence="10" type="ORF">NUZ5A_51262</name>
</gene>
<accession>A0A812F493</accession>
<evidence type="ECO:0000256" key="3">
    <source>
        <dbReference type="ARBA" id="ARBA00022603"/>
    </source>
</evidence>
<protein>
    <recommendedName>
        <fullName evidence="2">site-specific DNA-methyltransferase (cytosine-N(4)-specific)</fullName>
        <ecNumber evidence="2">2.1.1.113</ecNumber>
    </recommendedName>
</protein>
<evidence type="ECO:0000259" key="9">
    <source>
        <dbReference type="Pfam" id="PF01555"/>
    </source>
</evidence>
<comment type="similarity">
    <text evidence="1">Belongs to the N(4)/N(6)-methyltransferase family. N(4) subfamily.</text>
</comment>
<evidence type="ECO:0000256" key="1">
    <source>
        <dbReference type="ARBA" id="ARBA00010203"/>
    </source>
</evidence>
<dbReference type="AlphaFoldDB" id="A0A812F493"/>
<dbReference type="InterPro" id="IPR002941">
    <property type="entry name" value="DNA_methylase_N4/N6"/>
</dbReference>
<sequence>MAIAKQLKADWTFLEYSTKEFTHGFHQYPARMHPEIAKRMIVKYASDATKVVFDPFMGSGGVLVEAMINGNHSVGIDVNPFAVLLSKVKTTPIDPVKLEKMLKNLMEKAFFDHKNGIKYDNAPKSIDLSFWYTVDSIAKLQILKNHIFKIRDLNVQDFFKICFSLTTRRVSYQKNSIYKIYRMKPEKRQIFNPDTFEIFESICNNNIRNMGSFFNISTRAKAFPILGDTRNASNEFKKIPADILDDRKAHLVVTSPPYGDHDTTVAYGQFSKHPGLWLDLPEKEQLLQVDSIGLGGRKKKELVDLGSPLLDKTLRIIEKKDKEATKKTSLANRAQDVYAFFYDLDKCFEQISYVLKGESHCCFVVANRRVRRQTIPTDEICIEIAKKYGFKHLDTIYRTIANKAMAVKNAPENIAQFSDYTMTRESIVVWKY</sequence>
<dbReference type="GO" id="GO:0032259">
    <property type="term" value="P:methylation"/>
    <property type="evidence" value="ECO:0007669"/>
    <property type="project" value="UniProtKB-KW"/>
</dbReference>
<comment type="catalytic activity">
    <reaction evidence="8">
        <text>a 2'-deoxycytidine in DNA + S-adenosyl-L-methionine = an N(4)-methyl-2'-deoxycytidine in DNA + S-adenosyl-L-homocysteine + H(+)</text>
        <dbReference type="Rhea" id="RHEA:16857"/>
        <dbReference type="Rhea" id="RHEA-COMP:11369"/>
        <dbReference type="Rhea" id="RHEA-COMP:13674"/>
        <dbReference type="ChEBI" id="CHEBI:15378"/>
        <dbReference type="ChEBI" id="CHEBI:57856"/>
        <dbReference type="ChEBI" id="CHEBI:59789"/>
        <dbReference type="ChEBI" id="CHEBI:85452"/>
        <dbReference type="ChEBI" id="CHEBI:137933"/>
        <dbReference type="EC" id="2.1.1.113"/>
    </reaction>
</comment>
<keyword evidence="4" id="KW-0808">Transferase</keyword>
<dbReference type="GO" id="GO:0015667">
    <property type="term" value="F:site-specific DNA-methyltransferase (cytosine-N4-specific) activity"/>
    <property type="evidence" value="ECO:0007669"/>
    <property type="project" value="UniProtKB-EC"/>
</dbReference>
<keyword evidence="6" id="KW-0680">Restriction system</keyword>
<dbReference type="SUPFAM" id="SSF53335">
    <property type="entry name" value="S-adenosyl-L-methionine-dependent methyltransferases"/>
    <property type="match status" value="3"/>
</dbReference>
<dbReference type="GO" id="GO:0008170">
    <property type="term" value="F:N-methyltransferase activity"/>
    <property type="evidence" value="ECO:0007669"/>
    <property type="project" value="InterPro"/>
</dbReference>
<reference evidence="10" key="1">
    <citation type="submission" date="2021-02" db="EMBL/GenBank/DDBJ databases">
        <authorList>
            <person name="Han P."/>
        </authorList>
    </citation>
    <scope>NUCLEOTIDE SEQUENCE</scope>
    <source>
        <strain evidence="10">Candidatus Nitrosotenuis uzonensis 5A</strain>
    </source>
</reference>
<dbReference type="Gene3D" id="3.40.50.150">
    <property type="entry name" value="Vaccinia Virus protein VP39"/>
    <property type="match status" value="2"/>
</dbReference>
<evidence type="ECO:0000256" key="8">
    <source>
        <dbReference type="ARBA" id="ARBA00049120"/>
    </source>
</evidence>
<evidence type="ECO:0000313" key="11">
    <source>
        <dbReference type="Proteomes" id="UP000655759"/>
    </source>
</evidence>